<feature type="binding site" evidence="10">
    <location>
        <position position="187"/>
    </location>
    <ligand>
        <name>(6S)-NADPHX</name>
        <dbReference type="ChEBI" id="CHEBI:64076"/>
    </ligand>
</feature>
<comment type="similarity">
    <text evidence="10">Belongs to the NnrE/AIBP family.</text>
</comment>
<evidence type="ECO:0000259" key="11">
    <source>
        <dbReference type="PROSITE" id="PS51385"/>
    </source>
</evidence>
<evidence type="ECO:0000256" key="4">
    <source>
        <dbReference type="ARBA" id="ARBA00022723"/>
    </source>
</evidence>
<evidence type="ECO:0000256" key="1">
    <source>
        <dbReference type="ARBA" id="ARBA00000013"/>
    </source>
</evidence>
<comment type="catalytic activity">
    <reaction evidence="1 10">
        <text>(6R)-NADHX = (6S)-NADHX</text>
        <dbReference type="Rhea" id="RHEA:32215"/>
        <dbReference type="ChEBI" id="CHEBI:64074"/>
        <dbReference type="ChEBI" id="CHEBI:64075"/>
        <dbReference type="EC" id="5.1.99.6"/>
    </reaction>
</comment>
<evidence type="ECO:0000256" key="8">
    <source>
        <dbReference type="ARBA" id="ARBA00023027"/>
    </source>
</evidence>
<keyword evidence="4 10" id="KW-0479">Metal-binding</keyword>
<evidence type="ECO:0000256" key="7">
    <source>
        <dbReference type="ARBA" id="ARBA00022958"/>
    </source>
</evidence>
<evidence type="ECO:0000256" key="3">
    <source>
        <dbReference type="ARBA" id="ARBA00012228"/>
    </source>
</evidence>
<reference evidence="12" key="1">
    <citation type="submission" date="2009-06" db="EMBL/GenBank/DDBJ databases">
        <title>Lepeophtheirus salmonis ESTs and full-length cDNAs.</title>
        <authorList>
            <person name="Yasuike M."/>
            <person name="von Schalburg K."/>
            <person name="Cooper G."/>
            <person name="Leong J."/>
            <person name="Jones S.R.M."/>
            <person name="Koop B.F."/>
        </authorList>
    </citation>
    <scope>NUCLEOTIDE SEQUENCE</scope>
    <source>
        <strain evidence="12">Pacific form</strain>
        <tissue evidence="12">Whole</tissue>
    </source>
</reference>
<comment type="catalytic activity">
    <reaction evidence="2 10">
        <text>(6R)-NADPHX = (6S)-NADPHX</text>
        <dbReference type="Rhea" id="RHEA:32227"/>
        <dbReference type="ChEBI" id="CHEBI:64076"/>
        <dbReference type="ChEBI" id="CHEBI:64077"/>
        <dbReference type="EC" id="5.1.99.6"/>
    </reaction>
</comment>
<feature type="binding site" evidence="10">
    <location>
        <position position="154"/>
    </location>
    <ligand>
        <name>K(+)</name>
        <dbReference type="ChEBI" id="CHEBI:29103"/>
    </ligand>
</feature>
<evidence type="ECO:0000256" key="5">
    <source>
        <dbReference type="ARBA" id="ARBA00022741"/>
    </source>
</evidence>
<feature type="domain" description="YjeF N-terminal" evidence="11">
    <location>
        <begin position="36"/>
        <end position="246"/>
    </location>
</feature>
<organism evidence="12">
    <name type="scientific">Lepeophtheirus salmonis</name>
    <name type="common">Salmon louse</name>
    <name type="synonym">Caligus salmonis</name>
    <dbReference type="NCBI Taxonomy" id="72036"/>
    <lineage>
        <taxon>Eukaryota</taxon>
        <taxon>Metazoa</taxon>
        <taxon>Ecdysozoa</taxon>
        <taxon>Arthropoda</taxon>
        <taxon>Crustacea</taxon>
        <taxon>Multicrustacea</taxon>
        <taxon>Hexanauplia</taxon>
        <taxon>Copepoda</taxon>
        <taxon>Siphonostomatoida</taxon>
        <taxon>Caligidae</taxon>
        <taxon>Lepeophtheirus</taxon>
    </lineage>
</organism>
<dbReference type="Pfam" id="PF03853">
    <property type="entry name" value="YjeF_N"/>
    <property type="match status" value="1"/>
</dbReference>
<dbReference type="InterPro" id="IPR032976">
    <property type="entry name" value="YJEFN_prot_NAXE-like"/>
</dbReference>
<keyword evidence="7 10" id="KW-0630">Potassium</keyword>
<evidence type="ECO:0000256" key="9">
    <source>
        <dbReference type="ARBA" id="ARBA00023235"/>
    </source>
</evidence>
<feature type="binding site" evidence="10">
    <location>
        <begin position="84"/>
        <end position="88"/>
    </location>
    <ligand>
        <name>(6S)-NADPHX</name>
        <dbReference type="ChEBI" id="CHEBI:64076"/>
    </ligand>
</feature>
<dbReference type="InterPro" id="IPR004443">
    <property type="entry name" value="YjeF_N_dom"/>
</dbReference>
<comment type="caution">
    <text evidence="10">Lacks conserved residue(s) required for the propagation of feature annotation.</text>
</comment>
<accession>C1BTC8</accession>
<comment type="function">
    <text evidence="10">Catalyzes the epimerization of the S- and R-forms of NAD(P)HX, a damaged form of NAD(P)H that is a result of enzymatic or heat-dependent hydration. This is a prerequisite for the S-specific NAD(P)H-hydrate dehydratase to allow the repair of both epimers of NAD(P)HX.</text>
</comment>
<dbReference type="GO" id="GO:0000166">
    <property type="term" value="F:nucleotide binding"/>
    <property type="evidence" value="ECO:0007669"/>
    <property type="project" value="UniProtKB-KW"/>
</dbReference>
<dbReference type="GO" id="GO:0052856">
    <property type="term" value="F:NAD(P)HX epimerase activity"/>
    <property type="evidence" value="ECO:0007669"/>
    <property type="project" value="UniProtKB-UniRule"/>
</dbReference>
<evidence type="ECO:0000256" key="10">
    <source>
        <dbReference type="HAMAP-Rule" id="MF_03159"/>
    </source>
</evidence>
<sequence>MLFKSKIGLRQIRLKHFSISRYYCSSKMKLLNQEEARQLDLDLFSPSYSFNVSQLMELAGLSVAHALHSVYPKEKVFIVSGPGNNGGDGLVAARHLALLGHSVIVFIPKRKKENELFEHLITQCEGFNGIQVLSDEKWVLGRILNDLNVDVILDALFGFSFKPPVRESFQDIMRDMQESKKPIISVDIPSGWDVEKGPLGSDSLCPSVLISLSAPKKCLLFFKGSHHFLGGRFLPDSIKKKYDLDLPEYRGTDTVVRLP</sequence>
<dbReference type="EMBL" id="BT077857">
    <property type="protein sequence ID" value="ACO12281.1"/>
    <property type="molecule type" value="mRNA"/>
</dbReference>
<keyword evidence="5 10" id="KW-0547">Nucleotide-binding</keyword>
<dbReference type="InterPro" id="IPR036652">
    <property type="entry name" value="YjeF_N_dom_sf"/>
</dbReference>
<evidence type="ECO:0000256" key="2">
    <source>
        <dbReference type="ARBA" id="ARBA00000909"/>
    </source>
</evidence>
<dbReference type="OrthoDB" id="10064708at2759"/>
<dbReference type="GO" id="GO:0005739">
    <property type="term" value="C:mitochondrion"/>
    <property type="evidence" value="ECO:0007669"/>
    <property type="project" value="TreeGrafter"/>
</dbReference>
<keyword evidence="9 10" id="KW-0413">Isomerase</keyword>
<keyword evidence="8 10" id="KW-0520">NAD</keyword>
<dbReference type="PROSITE" id="PS51385">
    <property type="entry name" value="YJEF_N"/>
    <property type="match status" value="1"/>
</dbReference>
<proteinExistence type="evidence at transcript level"/>
<name>C1BTC8_LEPSM</name>
<dbReference type="NCBIfam" id="TIGR00197">
    <property type="entry name" value="yjeF_nterm"/>
    <property type="match status" value="1"/>
</dbReference>
<gene>
    <name evidence="12" type="primary">CG974</name>
</gene>
<dbReference type="GO" id="GO:0046872">
    <property type="term" value="F:metal ion binding"/>
    <property type="evidence" value="ECO:0007669"/>
    <property type="project" value="UniProtKB-KW"/>
</dbReference>
<dbReference type="EC" id="5.1.99.6" evidence="3 10"/>
<dbReference type="HAMAP" id="MF_01966">
    <property type="entry name" value="NADHX_epimerase"/>
    <property type="match status" value="1"/>
</dbReference>
<comment type="cofactor">
    <cofactor evidence="10">
        <name>K(+)</name>
        <dbReference type="ChEBI" id="CHEBI:29103"/>
    </cofactor>
    <text evidence="10">Binds 1 potassium ion per subunit.</text>
</comment>
<feature type="binding site" evidence="10">
    <location>
        <position position="85"/>
    </location>
    <ligand>
        <name>K(+)</name>
        <dbReference type="ChEBI" id="CHEBI:29103"/>
    </ligand>
</feature>
<dbReference type="AlphaFoldDB" id="C1BTC8"/>
<dbReference type="Gene3D" id="3.40.50.10260">
    <property type="entry name" value="YjeF N-terminal domain"/>
    <property type="match status" value="1"/>
</dbReference>
<evidence type="ECO:0000256" key="6">
    <source>
        <dbReference type="ARBA" id="ARBA00022857"/>
    </source>
</evidence>
<keyword evidence="6" id="KW-0521">NADP</keyword>
<feature type="binding site" evidence="10">
    <location>
        <position position="190"/>
    </location>
    <ligand>
        <name>K(+)</name>
        <dbReference type="ChEBI" id="CHEBI:29103"/>
    </ligand>
</feature>
<dbReference type="SUPFAM" id="SSF64153">
    <property type="entry name" value="YjeF N-terminal domain-like"/>
    <property type="match status" value="1"/>
</dbReference>
<dbReference type="PANTHER" id="PTHR13232">
    <property type="entry name" value="NAD(P)H-HYDRATE EPIMERASE"/>
    <property type="match status" value="1"/>
</dbReference>
<evidence type="ECO:0000313" key="12">
    <source>
        <dbReference type="EMBL" id="ACO12281.1"/>
    </source>
</evidence>
<dbReference type="PANTHER" id="PTHR13232:SF10">
    <property type="entry name" value="NAD(P)H-HYDRATE EPIMERASE"/>
    <property type="match status" value="1"/>
</dbReference>
<protein>
    <recommendedName>
        <fullName evidence="3 10">NAD(P)H-hydrate epimerase</fullName>
        <ecNumber evidence="3 10">5.1.99.6</ecNumber>
    </recommendedName>
    <alternativeName>
        <fullName evidence="10">NAD(P)HX epimerase</fullName>
    </alternativeName>
</protein>
<feature type="binding site" evidence="10">
    <location>
        <begin position="158"/>
        <end position="164"/>
    </location>
    <ligand>
        <name>(6S)-NADPHX</name>
        <dbReference type="ChEBI" id="CHEBI:64076"/>
    </ligand>
</feature>